<proteinExistence type="predicted"/>
<dbReference type="AlphaFoldDB" id="A0A9P4S6C0"/>
<organism evidence="1 2">
    <name type="scientific">Patellaria atrata CBS 101060</name>
    <dbReference type="NCBI Taxonomy" id="1346257"/>
    <lineage>
        <taxon>Eukaryota</taxon>
        <taxon>Fungi</taxon>
        <taxon>Dikarya</taxon>
        <taxon>Ascomycota</taxon>
        <taxon>Pezizomycotina</taxon>
        <taxon>Dothideomycetes</taxon>
        <taxon>Dothideomycetes incertae sedis</taxon>
        <taxon>Patellariales</taxon>
        <taxon>Patellariaceae</taxon>
        <taxon>Patellaria</taxon>
    </lineage>
</organism>
<comment type="caution">
    <text evidence="1">The sequence shown here is derived from an EMBL/GenBank/DDBJ whole genome shotgun (WGS) entry which is preliminary data.</text>
</comment>
<sequence>MAHNHLTMFQPSSDAARHRKLLRDMYANALTPSQTALIRKWVHEVEFDPEMPLPFKDVDVPSPYEHIDTLSAQRKRRVLHKYPDRVLAYQQAISSNGCDVSELCGTSSGEARERVERGYVEVQARNIGMSGGTLGASLYPVPGVLGCEIPHGVCVTVVSDGLIERRQSLCKKDILNMEMI</sequence>
<evidence type="ECO:0000313" key="2">
    <source>
        <dbReference type="Proteomes" id="UP000799429"/>
    </source>
</evidence>
<reference evidence="1" key="1">
    <citation type="journal article" date="2020" name="Stud. Mycol.">
        <title>101 Dothideomycetes genomes: a test case for predicting lifestyles and emergence of pathogens.</title>
        <authorList>
            <person name="Haridas S."/>
            <person name="Albert R."/>
            <person name="Binder M."/>
            <person name="Bloem J."/>
            <person name="Labutti K."/>
            <person name="Salamov A."/>
            <person name="Andreopoulos B."/>
            <person name="Baker S."/>
            <person name="Barry K."/>
            <person name="Bills G."/>
            <person name="Bluhm B."/>
            <person name="Cannon C."/>
            <person name="Castanera R."/>
            <person name="Culley D."/>
            <person name="Daum C."/>
            <person name="Ezra D."/>
            <person name="Gonzalez J."/>
            <person name="Henrissat B."/>
            <person name="Kuo A."/>
            <person name="Liang C."/>
            <person name="Lipzen A."/>
            <person name="Lutzoni F."/>
            <person name="Magnuson J."/>
            <person name="Mondo S."/>
            <person name="Nolan M."/>
            <person name="Ohm R."/>
            <person name="Pangilinan J."/>
            <person name="Park H.-J."/>
            <person name="Ramirez L."/>
            <person name="Alfaro M."/>
            <person name="Sun H."/>
            <person name="Tritt A."/>
            <person name="Yoshinaga Y."/>
            <person name="Zwiers L.-H."/>
            <person name="Turgeon B."/>
            <person name="Goodwin S."/>
            <person name="Spatafora J."/>
            <person name="Crous P."/>
            <person name="Grigoriev I."/>
        </authorList>
    </citation>
    <scope>NUCLEOTIDE SEQUENCE</scope>
    <source>
        <strain evidence="1">CBS 101060</strain>
    </source>
</reference>
<evidence type="ECO:0000313" key="1">
    <source>
        <dbReference type="EMBL" id="KAF2836779.1"/>
    </source>
</evidence>
<dbReference type="EMBL" id="MU006102">
    <property type="protein sequence ID" value="KAF2836779.1"/>
    <property type="molecule type" value="Genomic_DNA"/>
</dbReference>
<protein>
    <submittedName>
        <fullName evidence="1">Uncharacterized protein</fullName>
    </submittedName>
</protein>
<keyword evidence="2" id="KW-1185">Reference proteome</keyword>
<gene>
    <name evidence="1" type="ORF">M501DRAFT_1033431</name>
</gene>
<dbReference type="Proteomes" id="UP000799429">
    <property type="component" value="Unassembled WGS sequence"/>
</dbReference>
<accession>A0A9P4S6C0</accession>
<name>A0A9P4S6C0_9PEZI</name>